<keyword evidence="1" id="KW-0175">Coiled coil</keyword>
<proteinExistence type="predicted"/>
<name>A0A142CWD9_9EURY</name>
<feature type="coiled-coil region" evidence="1">
    <location>
        <begin position="119"/>
        <end position="214"/>
    </location>
</feature>
<keyword evidence="3" id="KW-1185">Reference proteome</keyword>
<dbReference type="Proteomes" id="UP000073604">
    <property type="component" value="Chromosome"/>
</dbReference>
<accession>A0A142CWD9</accession>
<evidence type="ECO:0000256" key="1">
    <source>
        <dbReference type="SAM" id="Coils"/>
    </source>
</evidence>
<dbReference type="AlphaFoldDB" id="A0A142CWD9"/>
<dbReference type="KEGG" id="tpep:A0127_07890"/>
<sequence>MRWLKVWLIIGLLLGSIVPAGMALADEAGTAPLPPEIQDNSTTEMQAVAEHIVSALERLHNITSMIIEKTNVSENSTVFEHYQKAEEYREVAIQDYQNGNYEGAIANGILAMRHYKVILEKAKNVRNDVRERIQEELRRMQAYFKAAEKTIRKAQEEGINVGDAPQLLNQTKEAYRQVMEDIKNRDLEKAREDLEVARELKKGLDEKLMEIRKELAYANADKIVDEFLKRGEKGIEIAQRIIERANESGRNATKLQERLEAFQSVYEQVKELADQGNYTEALDVIIANKETVKEFYKAIHFIKRKAHEREVREEMKDMAMLIKGLHERIGKDAKALAKLYRKGVDTRAAQLKLKTAAQEVRLSAELLKRVKKAEAKAHLLTALDLLEDVESFIVKHA</sequence>
<evidence type="ECO:0000313" key="3">
    <source>
        <dbReference type="Proteomes" id="UP000073604"/>
    </source>
</evidence>
<dbReference type="STRING" id="53952.A0127_07890"/>
<evidence type="ECO:0000313" key="2">
    <source>
        <dbReference type="EMBL" id="AMQ19091.1"/>
    </source>
</evidence>
<organism evidence="2 3">
    <name type="scientific">Thermococcus peptonophilus</name>
    <dbReference type="NCBI Taxonomy" id="53952"/>
    <lineage>
        <taxon>Archaea</taxon>
        <taxon>Methanobacteriati</taxon>
        <taxon>Methanobacteriota</taxon>
        <taxon>Thermococci</taxon>
        <taxon>Thermococcales</taxon>
        <taxon>Thermococcaceae</taxon>
        <taxon>Thermococcus</taxon>
    </lineage>
</organism>
<reference evidence="3" key="1">
    <citation type="submission" date="2016-03" db="EMBL/GenBank/DDBJ databases">
        <authorList>
            <person name="Oger P.M."/>
        </authorList>
    </citation>
    <scope>NUCLEOTIDE SEQUENCE [LARGE SCALE GENOMIC DNA]</scope>
    <source>
        <strain evidence="3">OG-1</strain>
    </source>
</reference>
<gene>
    <name evidence="2" type="ORF">A0127_07890</name>
</gene>
<protein>
    <recommendedName>
        <fullName evidence="4">DNA double-strand break repair Rad50 ATPase</fullName>
    </recommendedName>
</protein>
<evidence type="ECO:0008006" key="4">
    <source>
        <dbReference type="Google" id="ProtNLM"/>
    </source>
</evidence>
<dbReference type="OrthoDB" id="96601at2157"/>
<dbReference type="EMBL" id="CP014750">
    <property type="protein sequence ID" value="AMQ19091.1"/>
    <property type="molecule type" value="Genomic_DNA"/>
</dbReference>